<dbReference type="Gene3D" id="2.40.70.10">
    <property type="entry name" value="Acid Proteases"/>
    <property type="match status" value="1"/>
</dbReference>
<organism evidence="3 4">
    <name type="scientific">Eragrostis curvula</name>
    <name type="common">weeping love grass</name>
    <dbReference type="NCBI Taxonomy" id="38414"/>
    <lineage>
        <taxon>Eukaryota</taxon>
        <taxon>Viridiplantae</taxon>
        <taxon>Streptophyta</taxon>
        <taxon>Embryophyta</taxon>
        <taxon>Tracheophyta</taxon>
        <taxon>Spermatophyta</taxon>
        <taxon>Magnoliopsida</taxon>
        <taxon>Liliopsida</taxon>
        <taxon>Poales</taxon>
        <taxon>Poaceae</taxon>
        <taxon>PACMAD clade</taxon>
        <taxon>Chloridoideae</taxon>
        <taxon>Eragrostideae</taxon>
        <taxon>Eragrostidinae</taxon>
        <taxon>Eragrostis</taxon>
    </lineage>
</organism>
<accession>A0A5J9TSV4</accession>
<protein>
    <recommendedName>
        <fullName evidence="2">Peptidase A1 domain-containing protein</fullName>
    </recommendedName>
</protein>
<comment type="caution">
    <text evidence="3">The sequence shown here is derived from an EMBL/GenBank/DDBJ whole genome shotgun (WGS) entry which is preliminary data.</text>
</comment>
<gene>
    <name evidence="3" type="ORF">EJB05_37768</name>
</gene>
<feature type="domain" description="Peptidase A1" evidence="2">
    <location>
        <begin position="1"/>
        <end position="123"/>
    </location>
</feature>
<dbReference type="InterPro" id="IPR001461">
    <property type="entry name" value="Aspartic_peptidase_A1"/>
</dbReference>
<dbReference type="Gramene" id="TVU14307">
    <property type="protein sequence ID" value="TVU14307"/>
    <property type="gene ID" value="EJB05_37768"/>
</dbReference>
<dbReference type="GO" id="GO:0006508">
    <property type="term" value="P:proteolysis"/>
    <property type="evidence" value="ECO:0007669"/>
    <property type="project" value="InterPro"/>
</dbReference>
<evidence type="ECO:0000256" key="1">
    <source>
        <dbReference type="ARBA" id="ARBA00007447"/>
    </source>
</evidence>
<proteinExistence type="inferred from homology"/>
<feature type="non-terminal residue" evidence="3">
    <location>
        <position position="1"/>
    </location>
</feature>
<dbReference type="InterPro" id="IPR032799">
    <property type="entry name" value="TAXi_C"/>
</dbReference>
<sequence length="143" mass="15656">MFSTVTSFTMLRPDIYNPLLTTFEKVISGVEWVKPPPPLFRCFDGSSFGSTRLGPALPNIDVMLDNGQNWTLPGRRQLAGAGGRPDNIPYPASDNAPAIIFGNHQMQDNLVQFDLEKNTFGFSGLLLGRSTHCGNFNFNTGSS</sequence>
<dbReference type="PANTHER" id="PTHR47965:SF17">
    <property type="entry name" value="OS01G0936900 PROTEIN"/>
    <property type="match status" value="1"/>
</dbReference>
<dbReference type="Pfam" id="PF14541">
    <property type="entry name" value="TAXi_C"/>
    <property type="match status" value="1"/>
</dbReference>
<evidence type="ECO:0000313" key="4">
    <source>
        <dbReference type="Proteomes" id="UP000324897"/>
    </source>
</evidence>
<dbReference type="AlphaFoldDB" id="A0A5J9TSV4"/>
<evidence type="ECO:0000313" key="3">
    <source>
        <dbReference type="EMBL" id="TVU14307.1"/>
    </source>
</evidence>
<dbReference type="InterPro" id="IPR021109">
    <property type="entry name" value="Peptidase_aspartic_dom_sf"/>
</dbReference>
<dbReference type="EMBL" id="RWGY01000031">
    <property type="protein sequence ID" value="TVU14307.1"/>
    <property type="molecule type" value="Genomic_DNA"/>
</dbReference>
<reference evidence="3 4" key="1">
    <citation type="journal article" date="2019" name="Sci. Rep.">
        <title>A high-quality genome of Eragrostis curvula grass provides insights into Poaceae evolution and supports new strategies to enhance forage quality.</title>
        <authorList>
            <person name="Carballo J."/>
            <person name="Santos B.A.C.M."/>
            <person name="Zappacosta D."/>
            <person name="Garbus I."/>
            <person name="Selva J.P."/>
            <person name="Gallo C.A."/>
            <person name="Diaz A."/>
            <person name="Albertini E."/>
            <person name="Caccamo M."/>
            <person name="Echenique V."/>
        </authorList>
    </citation>
    <scope>NUCLEOTIDE SEQUENCE [LARGE SCALE GENOMIC DNA]</scope>
    <source>
        <strain evidence="4">cv. Victoria</strain>
        <tissue evidence="3">Leaf</tissue>
    </source>
</reference>
<name>A0A5J9TSV4_9POAL</name>
<dbReference type="SUPFAM" id="SSF50630">
    <property type="entry name" value="Acid proteases"/>
    <property type="match status" value="1"/>
</dbReference>
<comment type="similarity">
    <text evidence="1">Belongs to the peptidase A1 family.</text>
</comment>
<dbReference type="PROSITE" id="PS51767">
    <property type="entry name" value="PEPTIDASE_A1"/>
    <property type="match status" value="1"/>
</dbReference>
<dbReference type="OrthoDB" id="1258937at2759"/>
<dbReference type="PANTHER" id="PTHR47965">
    <property type="entry name" value="ASPARTYL PROTEASE-RELATED"/>
    <property type="match status" value="1"/>
</dbReference>
<keyword evidence="4" id="KW-1185">Reference proteome</keyword>
<evidence type="ECO:0000259" key="2">
    <source>
        <dbReference type="PROSITE" id="PS51767"/>
    </source>
</evidence>
<dbReference type="Proteomes" id="UP000324897">
    <property type="component" value="Unassembled WGS sequence"/>
</dbReference>
<dbReference type="GO" id="GO:0004190">
    <property type="term" value="F:aspartic-type endopeptidase activity"/>
    <property type="evidence" value="ECO:0007669"/>
    <property type="project" value="InterPro"/>
</dbReference>
<dbReference type="InterPro" id="IPR033121">
    <property type="entry name" value="PEPTIDASE_A1"/>
</dbReference>